<dbReference type="OrthoDB" id="5460745at2"/>
<dbReference type="GO" id="GO:0052621">
    <property type="term" value="F:diguanylate cyclase activity"/>
    <property type="evidence" value="ECO:0007669"/>
    <property type="project" value="UniProtKB-EC"/>
</dbReference>
<evidence type="ECO:0000256" key="1">
    <source>
        <dbReference type="ARBA" id="ARBA00004370"/>
    </source>
</evidence>
<dbReference type="InterPro" id="IPR006189">
    <property type="entry name" value="CHASE_dom"/>
</dbReference>
<dbReference type="SMART" id="SM00267">
    <property type="entry name" value="GGDEF"/>
    <property type="match status" value="1"/>
</dbReference>
<keyword evidence="11" id="KW-1185">Reference proteome</keyword>
<dbReference type="STRING" id="1519643.SAMN06295933_1289"/>
<evidence type="ECO:0000256" key="3">
    <source>
        <dbReference type="ARBA" id="ARBA00022692"/>
    </source>
</evidence>
<dbReference type="Proteomes" id="UP000192906">
    <property type="component" value="Unassembled WGS sequence"/>
</dbReference>
<dbReference type="PROSITE" id="PS50839">
    <property type="entry name" value="CHASE"/>
    <property type="match status" value="1"/>
</dbReference>
<evidence type="ECO:0000313" key="11">
    <source>
        <dbReference type="Proteomes" id="UP000192906"/>
    </source>
</evidence>
<feature type="transmembrane region" description="Helical" evidence="7">
    <location>
        <begin position="7"/>
        <end position="27"/>
    </location>
</feature>
<dbReference type="GO" id="GO:0007165">
    <property type="term" value="P:signal transduction"/>
    <property type="evidence" value="ECO:0007669"/>
    <property type="project" value="UniProtKB-ARBA"/>
</dbReference>
<feature type="domain" description="CHASE" evidence="8">
    <location>
        <begin position="106"/>
        <end position="199"/>
    </location>
</feature>
<name>A0A1X7CUP0_9BACT</name>
<dbReference type="SUPFAM" id="SSF55073">
    <property type="entry name" value="Nucleotide cyclase"/>
    <property type="match status" value="1"/>
</dbReference>
<evidence type="ECO:0000259" key="8">
    <source>
        <dbReference type="PROSITE" id="PS50839"/>
    </source>
</evidence>
<dbReference type="InterPro" id="IPR000160">
    <property type="entry name" value="GGDEF_dom"/>
</dbReference>
<dbReference type="InterPro" id="IPR043128">
    <property type="entry name" value="Rev_trsase/Diguanyl_cyclase"/>
</dbReference>
<reference evidence="11" key="1">
    <citation type="submission" date="2017-04" db="EMBL/GenBank/DDBJ databases">
        <authorList>
            <person name="Varghese N."/>
            <person name="Submissions S."/>
        </authorList>
    </citation>
    <scope>NUCLEOTIDE SEQUENCE [LARGE SCALE GENOMIC DNA]</scope>
    <source>
        <strain evidence="11">K3S</strain>
    </source>
</reference>
<dbReference type="InterPro" id="IPR029787">
    <property type="entry name" value="Nucleotide_cyclase"/>
</dbReference>
<dbReference type="Pfam" id="PF00990">
    <property type="entry name" value="GGDEF"/>
    <property type="match status" value="1"/>
</dbReference>
<evidence type="ECO:0000256" key="4">
    <source>
        <dbReference type="ARBA" id="ARBA00022989"/>
    </source>
</evidence>
<evidence type="ECO:0000256" key="7">
    <source>
        <dbReference type="SAM" id="Phobius"/>
    </source>
</evidence>
<dbReference type="GO" id="GO:0016020">
    <property type="term" value="C:membrane"/>
    <property type="evidence" value="ECO:0007669"/>
    <property type="project" value="UniProtKB-SubCell"/>
</dbReference>
<dbReference type="Gene3D" id="3.30.70.270">
    <property type="match status" value="1"/>
</dbReference>
<dbReference type="FunFam" id="3.30.70.270:FF:000001">
    <property type="entry name" value="Diguanylate cyclase domain protein"/>
    <property type="match status" value="1"/>
</dbReference>
<dbReference type="PANTHER" id="PTHR45138:SF9">
    <property type="entry name" value="DIGUANYLATE CYCLASE DGCM-RELATED"/>
    <property type="match status" value="1"/>
</dbReference>
<proteinExistence type="predicted"/>
<accession>A0A1X7CUP0</accession>
<dbReference type="InterPro" id="IPR042240">
    <property type="entry name" value="CHASE_sf"/>
</dbReference>
<dbReference type="SMART" id="SM01079">
    <property type="entry name" value="CHASE"/>
    <property type="match status" value="1"/>
</dbReference>
<feature type="domain" description="GGDEF" evidence="9">
    <location>
        <begin position="331"/>
        <end position="460"/>
    </location>
</feature>
<comment type="catalytic activity">
    <reaction evidence="6">
        <text>2 GTP = 3',3'-c-di-GMP + 2 diphosphate</text>
        <dbReference type="Rhea" id="RHEA:24898"/>
        <dbReference type="ChEBI" id="CHEBI:33019"/>
        <dbReference type="ChEBI" id="CHEBI:37565"/>
        <dbReference type="ChEBI" id="CHEBI:58805"/>
        <dbReference type="EC" id="2.7.7.65"/>
    </reaction>
</comment>
<dbReference type="RefSeq" id="WP_085100017.1">
    <property type="nucleotide sequence ID" value="NZ_FWZU01000002.1"/>
</dbReference>
<protein>
    <recommendedName>
        <fullName evidence="2">diguanylate cyclase</fullName>
        <ecNumber evidence="2">2.7.7.65</ecNumber>
    </recommendedName>
</protein>
<dbReference type="InterPro" id="IPR050469">
    <property type="entry name" value="Diguanylate_Cyclase"/>
</dbReference>
<sequence length="460" mass="52269">MQKNAKLYLLGTLAFCLFLTIILTGLGELVIRLDTEHEESIQHDILLNSGAMISQNILKDITHGIFVTETLEALLKSSNYQTDNFNDWGRQIVVNDSAASAVQLAPNGIVSYIFPLKGNEGAMGHNLLKDKRRDDGALKAVQTREITFVGPIKLIQNGKYAVIARKPVFRVINGEEKFWGFTIALMLVEDILPPEIHNIEKQGYLIKLEGDDPDSTKKPLLYISDNWKNKNGISMPVDVPNGQWTLKLEHAPVHNKYYDPFRKTVFFVALTISIYIFIQQFLLQKKQKEILLLNEKLTELSMKDELTDSGNRRAGMQLLDYQIKQSKRYKQKLSIAMIDIDYFKRVNDEHGHAAGDSVLRHLSSSLKTSLRKSNSIFRLGGDEFLIIFPQTNLNDCALVIQNMNQYIKNHTCKLDAANINLSLSIGIAEYITEESMESLLRRVDMKLYEAKDAGRNTVKY</sequence>
<dbReference type="AlphaFoldDB" id="A0A1X7CUP0"/>
<dbReference type="NCBIfam" id="TIGR00254">
    <property type="entry name" value="GGDEF"/>
    <property type="match status" value="1"/>
</dbReference>
<evidence type="ECO:0000256" key="5">
    <source>
        <dbReference type="ARBA" id="ARBA00023136"/>
    </source>
</evidence>
<keyword evidence="4 7" id="KW-1133">Transmembrane helix</keyword>
<dbReference type="PANTHER" id="PTHR45138">
    <property type="entry name" value="REGULATORY COMPONENTS OF SENSORY TRANSDUCTION SYSTEM"/>
    <property type="match status" value="1"/>
</dbReference>
<dbReference type="Gene3D" id="3.30.450.350">
    <property type="entry name" value="CHASE domain"/>
    <property type="match status" value="1"/>
</dbReference>
<evidence type="ECO:0000256" key="2">
    <source>
        <dbReference type="ARBA" id="ARBA00012528"/>
    </source>
</evidence>
<evidence type="ECO:0000256" key="6">
    <source>
        <dbReference type="ARBA" id="ARBA00034247"/>
    </source>
</evidence>
<gene>
    <name evidence="10" type="ORF">SAMN06295933_1289</name>
</gene>
<comment type="subcellular location">
    <subcellularLocation>
        <location evidence="1">Membrane</location>
    </subcellularLocation>
</comment>
<dbReference type="Pfam" id="PF03924">
    <property type="entry name" value="CHASE"/>
    <property type="match status" value="1"/>
</dbReference>
<organism evidence="10 11">
    <name type="scientific">Desulfovibrio gilichinskyi</name>
    <dbReference type="NCBI Taxonomy" id="1519643"/>
    <lineage>
        <taxon>Bacteria</taxon>
        <taxon>Pseudomonadati</taxon>
        <taxon>Thermodesulfobacteriota</taxon>
        <taxon>Desulfovibrionia</taxon>
        <taxon>Desulfovibrionales</taxon>
        <taxon>Desulfovibrionaceae</taxon>
        <taxon>Desulfovibrio</taxon>
    </lineage>
</organism>
<evidence type="ECO:0000259" key="9">
    <source>
        <dbReference type="PROSITE" id="PS50887"/>
    </source>
</evidence>
<dbReference type="PROSITE" id="PS50887">
    <property type="entry name" value="GGDEF"/>
    <property type="match status" value="1"/>
</dbReference>
<dbReference type="EMBL" id="FWZU01000002">
    <property type="protein sequence ID" value="SMF03405.1"/>
    <property type="molecule type" value="Genomic_DNA"/>
</dbReference>
<keyword evidence="3 7" id="KW-0812">Transmembrane</keyword>
<dbReference type="CDD" id="cd01949">
    <property type="entry name" value="GGDEF"/>
    <property type="match status" value="1"/>
</dbReference>
<evidence type="ECO:0000313" key="10">
    <source>
        <dbReference type="EMBL" id="SMF03405.1"/>
    </source>
</evidence>
<dbReference type="EC" id="2.7.7.65" evidence="2"/>
<keyword evidence="5 7" id="KW-0472">Membrane</keyword>